<comment type="caution">
    <text evidence="1">The sequence shown here is derived from an EMBL/GenBank/DDBJ whole genome shotgun (WGS) entry which is preliminary data.</text>
</comment>
<proteinExistence type="predicted"/>
<evidence type="ECO:0000313" key="2">
    <source>
        <dbReference type="Proteomes" id="UP000234323"/>
    </source>
</evidence>
<gene>
    <name evidence="1" type="ORF">RhiirA4_485799</name>
</gene>
<protein>
    <submittedName>
        <fullName evidence="1">Uncharacterized protein</fullName>
    </submittedName>
</protein>
<sequence length="237" mass="26381">MVLILAMIWDFGNGLGFWQWFGILAMVWDFGNIWDFGNGLEFWQCVPTSAYSRKVSAPKYNPNDFTPKVLNPLVSGGDVVKPATYSESICNIVSVTRAKAHQQLDSLNSRYQNSLPLLAKKLQPQQNKKGKLKDQSNQHVSLETYVNPVINESININEPADLNIAVSQPNQEGNFGSTSSTSSTTTPISTTSLIIITQSEEKIKKSKITRLTLNNNFVHTSQKGQVRTIMIYNIPTA</sequence>
<reference evidence="1 2" key="1">
    <citation type="submission" date="2015-10" db="EMBL/GenBank/DDBJ databases">
        <title>Genome analyses suggest a sexual origin of heterokaryosis in a supposedly ancient asexual fungus.</title>
        <authorList>
            <person name="Ropars J."/>
            <person name="Sedzielewska K."/>
            <person name="Noel J."/>
            <person name="Charron P."/>
            <person name="Farinelli L."/>
            <person name="Marton T."/>
            <person name="Kruger M."/>
            <person name="Pelin A."/>
            <person name="Brachmann A."/>
            <person name="Corradi N."/>
        </authorList>
    </citation>
    <scope>NUCLEOTIDE SEQUENCE [LARGE SCALE GENOMIC DNA]</scope>
    <source>
        <strain evidence="1 2">A4</strain>
    </source>
</reference>
<dbReference type="AlphaFoldDB" id="A0A2I1HQL2"/>
<dbReference type="Proteomes" id="UP000234323">
    <property type="component" value="Unassembled WGS sequence"/>
</dbReference>
<keyword evidence="2" id="KW-1185">Reference proteome</keyword>
<evidence type="ECO:0000313" key="1">
    <source>
        <dbReference type="EMBL" id="PKY61179.1"/>
    </source>
</evidence>
<accession>A0A2I1HQL2</accession>
<dbReference type="EMBL" id="LLXI01005021">
    <property type="protein sequence ID" value="PKY61179.1"/>
    <property type="molecule type" value="Genomic_DNA"/>
</dbReference>
<name>A0A2I1HQL2_9GLOM</name>
<organism evidence="1 2">
    <name type="scientific">Rhizophagus irregularis</name>
    <dbReference type="NCBI Taxonomy" id="588596"/>
    <lineage>
        <taxon>Eukaryota</taxon>
        <taxon>Fungi</taxon>
        <taxon>Fungi incertae sedis</taxon>
        <taxon>Mucoromycota</taxon>
        <taxon>Glomeromycotina</taxon>
        <taxon>Glomeromycetes</taxon>
        <taxon>Glomerales</taxon>
        <taxon>Glomeraceae</taxon>
        <taxon>Rhizophagus</taxon>
    </lineage>
</organism>